<proteinExistence type="predicted"/>
<sequence>MRKKRTVVTLAAVALAALTTLFLAGNGAATAGSQEAAAAPTKFSNDDLRQMLVPESEQRKTASSVQPSITIAEALATGQFGTGPGIASEPRACLEMTTALGDLSGVEGYMQSGERSQAAAPESLQRYFMTAVFQLPGGASTAIDKVAKVLRTCSAGTIRLDTGSGESLRGSISYAEHRAPAVDGARTFASTLTTILPWNDPSSTDNSVQTLQECEAQLTLAASGDLLIWSVEPTEQLAANSVRTVHERALALR</sequence>
<dbReference type="Proteomes" id="UP000643165">
    <property type="component" value="Unassembled WGS sequence"/>
</dbReference>
<accession>A0ABQ4IYE0</accession>
<keyword evidence="1" id="KW-0732">Signal</keyword>
<organism evidence="2 3">
    <name type="scientific">Micromonospora lutea</name>
    <dbReference type="NCBI Taxonomy" id="419825"/>
    <lineage>
        <taxon>Bacteria</taxon>
        <taxon>Bacillati</taxon>
        <taxon>Actinomycetota</taxon>
        <taxon>Actinomycetes</taxon>
        <taxon>Micromonosporales</taxon>
        <taxon>Micromonosporaceae</taxon>
        <taxon>Micromonospora</taxon>
    </lineage>
</organism>
<gene>
    <name evidence="2" type="ORF">Vlu01_35580</name>
</gene>
<feature type="chain" id="PRO_5045951141" description="Sensor domain-containing protein" evidence="1">
    <location>
        <begin position="25"/>
        <end position="253"/>
    </location>
</feature>
<evidence type="ECO:0000256" key="1">
    <source>
        <dbReference type="SAM" id="SignalP"/>
    </source>
</evidence>
<protein>
    <recommendedName>
        <fullName evidence="4">Sensor domain-containing protein</fullName>
    </recommendedName>
</protein>
<dbReference type="RefSeq" id="WP_204000809.1">
    <property type="nucleotide sequence ID" value="NZ_BOPB01000020.1"/>
</dbReference>
<evidence type="ECO:0008006" key="4">
    <source>
        <dbReference type="Google" id="ProtNLM"/>
    </source>
</evidence>
<evidence type="ECO:0000313" key="3">
    <source>
        <dbReference type="Proteomes" id="UP000643165"/>
    </source>
</evidence>
<name>A0ABQ4IYE0_9ACTN</name>
<comment type="caution">
    <text evidence="2">The sequence shown here is derived from an EMBL/GenBank/DDBJ whole genome shotgun (WGS) entry which is preliminary data.</text>
</comment>
<dbReference type="EMBL" id="BOPB01000020">
    <property type="protein sequence ID" value="GIJ22934.1"/>
    <property type="molecule type" value="Genomic_DNA"/>
</dbReference>
<evidence type="ECO:0000313" key="2">
    <source>
        <dbReference type="EMBL" id="GIJ22934.1"/>
    </source>
</evidence>
<feature type="signal peptide" evidence="1">
    <location>
        <begin position="1"/>
        <end position="24"/>
    </location>
</feature>
<reference evidence="2 3" key="1">
    <citation type="submission" date="2021-01" db="EMBL/GenBank/DDBJ databases">
        <title>Whole genome shotgun sequence of Verrucosispora lutea NBRC 106530.</title>
        <authorList>
            <person name="Komaki H."/>
            <person name="Tamura T."/>
        </authorList>
    </citation>
    <scope>NUCLEOTIDE SEQUENCE [LARGE SCALE GENOMIC DNA]</scope>
    <source>
        <strain evidence="2 3">NBRC 106530</strain>
    </source>
</reference>
<keyword evidence="3" id="KW-1185">Reference proteome</keyword>